<dbReference type="AlphaFoldDB" id="A0A368VKJ6"/>
<organism evidence="1 2">
    <name type="scientific">Paenibacillus prosopidis</name>
    <dbReference type="NCBI Taxonomy" id="630520"/>
    <lineage>
        <taxon>Bacteria</taxon>
        <taxon>Bacillati</taxon>
        <taxon>Bacillota</taxon>
        <taxon>Bacilli</taxon>
        <taxon>Bacillales</taxon>
        <taxon>Paenibacillaceae</taxon>
        <taxon>Paenibacillus</taxon>
    </lineage>
</organism>
<keyword evidence="2" id="KW-1185">Reference proteome</keyword>
<accession>A0A368VKJ6</accession>
<dbReference type="RefSeq" id="WP_114383172.1">
    <property type="nucleotide sequence ID" value="NZ_QPJD01000018.1"/>
</dbReference>
<gene>
    <name evidence="1" type="ORF">DFP97_11850</name>
</gene>
<reference evidence="1 2" key="1">
    <citation type="submission" date="2018-07" db="EMBL/GenBank/DDBJ databases">
        <title>Genomic Encyclopedia of Type Strains, Phase III (KMG-III): the genomes of soil and plant-associated and newly described type strains.</title>
        <authorList>
            <person name="Whitman W."/>
        </authorList>
    </citation>
    <scope>NUCLEOTIDE SEQUENCE [LARGE SCALE GENOMIC DNA]</scope>
    <source>
        <strain evidence="1 2">CECT 7506</strain>
    </source>
</reference>
<evidence type="ECO:0000313" key="1">
    <source>
        <dbReference type="EMBL" id="RCW42221.1"/>
    </source>
</evidence>
<evidence type="ECO:0000313" key="2">
    <source>
        <dbReference type="Proteomes" id="UP000252415"/>
    </source>
</evidence>
<name>A0A368VKJ6_9BACL</name>
<comment type="caution">
    <text evidence="1">The sequence shown here is derived from an EMBL/GenBank/DDBJ whole genome shotgun (WGS) entry which is preliminary data.</text>
</comment>
<protein>
    <submittedName>
        <fullName evidence="1">Uncharacterized protein</fullName>
    </submittedName>
</protein>
<dbReference type="Proteomes" id="UP000252415">
    <property type="component" value="Unassembled WGS sequence"/>
</dbReference>
<dbReference type="EMBL" id="QPJD01000018">
    <property type="protein sequence ID" value="RCW42221.1"/>
    <property type="molecule type" value="Genomic_DNA"/>
</dbReference>
<sequence>MDLPNNKKGCLKGLRTLETAPWLLYFGGETKRIHELAYKDIKFVICPFLPSFKVFTDIESVICCKTVIFGVF</sequence>
<proteinExistence type="predicted"/>